<dbReference type="InterPro" id="IPR036961">
    <property type="entry name" value="Kinesin_motor_dom_sf"/>
</dbReference>
<dbReference type="EnsemblMetazoa" id="MESCA008324-RA">
    <property type="protein sequence ID" value="MESCA008324-PA"/>
    <property type="gene ID" value="MESCA008324"/>
</dbReference>
<dbReference type="GO" id="GO:0004674">
    <property type="term" value="F:protein serine/threonine kinase activity"/>
    <property type="evidence" value="ECO:0007669"/>
    <property type="project" value="TreeGrafter"/>
</dbReference>
<reference evidence="14" key="1">
    <citation type="submission" date="2013-02" db="EMBL/GenBank/DDBJ databases">
        <authorList>
            <person name="Hughes D."/>
        </authorList>
    </citation>
    <scope>NUCLEOTIDE SEQUENCE</scope>
    <source>
        <strain>Durham</strain>
        <strain evidence="14">NC isolate 2 -- Noor lab</strain>
    </source>
</reference>
<evidence type="ECO:0000256" key="1">
    <source>
        <dbReference type="ARBA" id="ARBA00004245"/>
    </source>
</evidence>
<sequence length="299" mass="34785">FYDNRTALDNLLTKPDGLFCIIDDCTRNNFSDSNMLDQITEKKSQFIKMHSNTEISVAHFTGKIIYDVRNFKDTNRDFVPPEMIESLRTSLDETIVLMFTNQLTKSGNLTMAFENVEHKSDAKRRTYALNTLSVGHISQVNNIRTLSANFRHTCLELLKVLSRGFGYGTHFVRCIRADLEYIPRNYHPEMVAQQMRALGVLDTLAGRQKGYSCRISFSEFLRRYQFLAFDFDETVDITKDNCRLLLLRLKMEGWAIGKSKIFYDEYLSRLYEIQVKKVIKVQSMMRAMLAKRKVKKSGK</sequence>
<keyword evidence="11" id="KW-0009">Actin-binding</keyword>
<dbReference type="STRING" id="36166.T1GWY9"/>
<dbReference type="SMART" id="SM00242">
    <property type="entry name" value="MYSc"/>
    <property type="match status" value="1"/>
</dbReference>
<dbReference type="EMBL" id="CAQQ02143103">
    <property type="status" value="NOT_ANNOTATED_CDS"/>
    <property type="molecule type" value="Genomic_DNA"/>
</dbReference>
<keyword evidence="4" id="KW-0677">Repeat</keyword>
<evidence type="ECO:0000256" key="9">
    <source>
        <dbReference type="ARBA" id="ARBA00023212"/>
    </source>
</evidence>
<accession>T1GWY9</accession>
<dbReference type="Proteomes" id="UP000015102">
    <property type="component" value="Unassembled WGS sequence"/>
</dbReference>
<evidence type="ECO:0000256" key="3">
    <source>
        <dbReference type="ARBA" id="ARBA00022490"/>
    </source>
</evidence>
<dbReference type="InterPro" id="IPR027417">
    <property type="entry name" value="P-loop_NTPase"/>
</dbReference>
<evidence type="ECO:0000256" key="8">
    <source>
        <dbReference type="ARBA" id="ARBA00023175"/>
    </source>
</evidence>
<dbReference type="GO" id="GO:0030832">
    <property type="term" value="P:regulation of actin filament length"/>
    <property type="evidence" value="ECO:0007669"/>
    <property type="project" value="TreeGrafter"/>
</dbReference>
<dbReference type="SUPFAM" id="SSF52540">
    <property type="entry name" value="P-loop containing nucleoside triphosphate hydrolases"/>
    <property type="match status" value="1"/>
</dbReference>
<dbReference type="PROSITE" id="PS51456">
    <property type="entry name" value="MYOSIN_MOTOR"/>
    <property type="match status" value="1"/>
</dbReference>
<dbReference type="OMA" id="DETRDNC"/>
<feature type="domain" description="Myosin motor" evidence="12">
    <location>
        <begin position="1"/>
        <end position="276"/>
    </location>
</feature>
<evidence type="ECO:0000313" key="13">
    <source>
        <dbReference type="EnsemblMetazoa" id="MESCA008324-PA"/>
    </source>
</evidence>
<dbReference type="Gene3D" id="3.40.850.10">
    <property type="entry name" value="Kinesin motor domain"/>
    <property type="match status" value="1"/>
</dbReference>
<dbReference type="GO" id="GO:0000146">
    <property type="term" value="F:microfilament motor activity"/>
    <property type="evidence" value="ECO:0007669"/>
    <property type="project" value="TreeGrafter"/>
</dbReference>
<keyword evidence="5" id="KW-0547">Nucleotide-binding</keyword>
<dbReference type="Gene3D" id="1.20.5.4820">
    <property type="match status" value="1"/>
</dbReference>
<name>T1GWY9_MEGSC</name>
<protein>
    <recommendedName>
        <fullName evidence="12">Myosin motor domain-containing protein</fullName>
    </recommendedName>
</protein>
<evidence type="ECO:0000256" key="10">
    <source>
        <dbReference type="ARBA" id="ARBA00023273"/>
    </source>
</evidence>
<dbReference type="Gene3D" id="1.20.120.720">
    <property type="entry name" value="Myosin VI head, motor domain, U50 subdomain"/>
    <property type="match status" value="1"/>
</dbReference>
<dbReference type="PANTHER" id="PTHR46256:SF2">
    <property type="entry name" value="NEITHER INACTIVATION NOR AFTERPOTENTIAL PROTEIN C"/>
    <property type="match status" value="1"/>
</dbReference>
<evidence type="ECO:0000256" key="11">
    <source>
        <dbReference type="PROSITE-ProRule" id="PRU00782"/>
    </source>
</evidence>
<reference evidence="13" key="2">
    <citation type="submission" date="2015-06" db="UniProtKB">
        <authorList>
            <consortium name="EnsemblMetazoa"/>
        </authorList>
    </citation>
    <scope>IDENTIFICATION</scope>
</reference>
<keyword evidence="10" id="KW-0966">Cell projection</keyword>
<keyword evidence="7 11" id="KW-0518">Myosin</keyword>
<dbReference type="HOGENOM" id="CLU_932470_0_0_1"/>
<dbReference type="PANTHER" id="PTHR46256">
    <property type="entry name" value="AGAP011099-PA"/>
    <property type="match status" value="1"/>
</dbReference>
<comment type="subcellular location">
    <subcellularLocation>
        <location evidence="2">Cell projection</location>
    </subcellularLocation>
    <subcellularLocation>
        <location evidence="1">Cytoplasm</location>
        <location evidence="1">Cytoskeleton</location>
    </subcellularLocation>
</comment>
<dbReference type="AlphaFoldDB" id="T1GWY9"/>
<keyword evidence="3" id="KW-0963">Cytoplasm</keyword>
<evidence type="ECO:0000259" key="12">
    <source>
        <dbReference type="PROSITE" id="PS51456"/>
    </source>
</evidence>
<dbReference type="Gene3D" id="1.20.58.530">
    <property type="match status" value="1"/>
</dbReference>
<dbReference type="Pfam" id="PF00063">
    <property type="entry name" value="Myosin_head"/>
    <property type="match status" value="1"/>
</dbReference>
<evidence type="ECO:0000256" key="7">
    <source>
        <dbReference type="ARBA" id="ARBA00023123"/>
    </source>
</evidence>
<keyword evidence="14" id="KW-1185">Reference proteome</keyword>
<dbReference type="GO" id="GO:0042995">
    <property type="term" value="C:cell projection"/>
    <property type="evidence" value="ECO:0007669"/>
    <property type="project" value="UniProtKB-SubCell"/>
</dbReference>
<dbReference type="GO" id="GO:0005524">
    <property type="term" value="F:ATP binding"/>
    <property type="evidence" value="ECO:0007669"/>
    <property type="project" value="UniProtKB-KW"/>
</dbReference>
<organism evidence="13 14">
    <name type="scientific">Megaselia scalaris</name>
    <name type="common">Humpbacked fly</name>
    <name type="synonym">Phora scalaris</name>
    <dbReference type="NCBI Taxonomy" id="36166"/>
    <lineage>
        <taxon>Eukaryota</taxon>
        <taxon>Metazoa</taxon>
        <taxon>Ecdysozoa</taxon>
        <taxon>Arthropoda</taxon>
        <taxon>Hexapoda</taxon>
        <taxon>Insecta</taxon>
        <taxon>Pterygota</taxon>
        <taxon>Neoptera</taxon>
        <taxon>Endopterygota</taxon>
        <taxon>Diptera</taxon>
        <taxon>Brachycera</taxon>
        <taxon>Muscomorpha</taxon>
        <taxon>Platypezoidea</taxon>
        <taxon>Phoridae</taxon>
        <taxon>Megaseliini</taxon>
        <taxon>Megaselia</taxon>
    </lineage>
</organism>
<comment type="similarity">
    <text evidence="11">Belongs to the TRAFAC class myosin-kinesin ATPase superfamily. Myosin family.</text>
</comment>
<dbReference type="GO" id="GO:0016459">
    <property type="term" value="C:myosin complex"/>
    <property type="evidence" value="ECO:0007669"/>
    <property type="project" value="UniProtKB-KW"/>
</dbReference>
<evidence type="ECO:0000256" key="6">
    <source>
        <dbReference type="ARBA" id="ARBA00022840"/>
    </source>
</evidence>
<comment type="caution">
    <text evidence="11">Lacks conserved residue(s) required for the propagation of feature annotation.</text>
</comment>
<evidence type="ECO:0000313" key="14">
    <source>
        <dbReference type="Proteomes" id="UP000015102"/>
    </source>
</evidence>
<proteinExistence type="inferred from homology"/>
<keyword evidence="6" id="KW-0067">ATP-binding</keyword>
<dbReference type="InterPro" id="IPR052409">
    <property type="entry name" value="Myosin-III_kinase_activity"/>
</dbReference>
<dbReference type="PROSITE" id="PS50096">
    <property type="entry name" value="IQ"/>
    <property type="match status" value="1"/>
</dbReference>
<evidence type="ECO:0000256" key="5">
    <source>
        <dbReference type="ARBA" id="ARBA00022741"/>
    </source>
</evidence>
<dbReference type="GO" id="GO:0003779">
    <property type="term" value="F:actin binding"/>
    <property type="evidence" value="ECO:0007669"/>
    <property type="project" value="UniProtKB-KW"/>
</dbReference>
<evidence type="ECO:0000256" key="4">
    <source>
        <dbReference type="ARBA" id="ARBA00022737"/>
    </source>
</evidence>
<keyword evidence="9" id="KW-0206">Cytoskeleton</keyword>
<evidence type="ECO:0000256" key="2">
    <source>
        <dbReference type="ARBA" id="ARBA00004316"/>
    </source>
</evidence>
<keyword evidence="8" id="KW-0505">Motor protein</keyword>
<dbReference type="InterPro" id="IPR001609">
    <property type="entry name" value="Myosin_head_motor_dom-like"/>
</dbReference>